<comment type="subcellular location">
    <subcellularLocation>
        <location evidence="2">Cytoplasm</location>
    </subcellularLocation>
    <subcellularLocation>
        <location evidence="1">Nucleus</location>
    </subcellularLocation>
</comment>
<evidence type="ECO:0000256" key="9">
    <source>
        <dbReference type="SAM" id="MobiDB-lite"/>
    </source>
</evidence>
<dbReference type="PANTHER" id="PTHR15641">
    <property type="entry name" value="ELONGATOR COMPLEX PROTEIN 5"/>
    <property type="match status" value="1"/>
</dbReference>
<dbReference type="GO" id="GO:0000049">
    <property type="term" value="F:tRNA binding"/>
    <property type="evidence" value="ECO:0007669"/>
    <property type="project" value="TreeGrafter"/>
</dbReference>
<dbReference type="VEuPathDB" id="FungiDB:H310_07423"/>
<evidence type="ECO:0000256" key="3">
    <source>
        <dbReference type="ARBA" id="ARBA00005043"/>
    </source>
</evidence>
<dbReference type="InterPro" id="IPR019519">
    <property type="entry name" value="Elp5"/>
</dbReference>
<comment type="caution">
    <text evidence="10">The sequence shown here is derived from an EMBL/GenBank/DDBJ whole genome shotgun (WGS) entry which is preliminary data.</text>
</comment>
<organism evidence="10 11">
    <name type="scientific">Aphanomyces invadans</name>
    <dbReference type="NCBI Taxonomy" id="157072"/>
    <lineage>
        <taxon>Eukaryota</taxon>
        <taxon>Sar</taxon>
        <taxon>Stramenopiles</taxon>
        <taxon>Oomycota</taxon>
        <taxon>Saprolegniomycetes</taxon>
        <taxon>Saprolegniales</taxon>
        <taxon>Verrucalvaceae</taxon>
        <taxon>Aphanomyces</taxon>
    </lineage>
</organism>
<gene>
    <name evidence="10" type="ORF">DYB32_006793</name>
</gene>
<name>A0A3R6VIY8_9STRA</name>
<dbReference type="UniPathway" id="UPA00988"/>
<accession>A0A3R6VIY8</accession>
<feature type="region of interest" description="Disordered" evidence="9">
    <location>
        <begin position="209"/>
        <end position="246"/>
    </location>
</feature>
<evidence type="ECO:0000256" key="5">
    <source>
        <dbReference type="ARBA" id="ARBA00020264"/>
    </source>
</evidence>
<proteinExistence type="inferred from homology"/>
<reference evidence="10 11" key="1">
    <citation type="submission" date="2018-08" db="EMBL/GenBank/DDBJ databases">
        <title>Aphanomyces genome sequencing and annotation.</title>
        <authorList>
            <person name="Minardi D."/>
            <person name="Oidtmann B."/>
            <person name="Van Der Giezen M."/>
            <person name="Studholme D.J."/>
        </authorList>
    </citation>
    <scope>NUCLEOTIDE SEQUENCE [LARGE SCALE GENOMIC DNA]</scope>
    <source>
        <strain evidence="10 11">NJM0002</strain>
    </source>
</reference>
<protein>
    <recommendedName>
        <fullName evidence="5">Elongator complex protein 5</fullName>
    </recommendedName>
</protein>
<dbReference type="GO" id="GO:0033588">
    <property type="term" value="C:elongator holoenzyme complex"/>
    <property type="evidence" value="ECO:0007669"/>
    <property type="project" value="InterPro"/>
</dbReference>
<keyword evidence="11" id="KW-1185">Reference proteome</keyword>
<evidence type="ECO:0000313" key="11">
    <source>
        <dbReference type="Proteomes" id="UP000285060"/>
    </source>
</evidence>
<dbReference type="AlphaFoldDB" id="A0A3R6VIY8"/>
<dbReference type="PANTHER" id="PTHR15641:SF1">
    <property type="entry name" value="ELONGATOR COMPLEX PROTEIN 5"/>
    <property type="match status" value="1"/>
</dbReference>
<evidence type="ECO:0000256" key="2">
    <source>
        <dbReference type="ARBA" id="ARBA00004496"/>
    </source>
</evidence>
<comment type="pathway">
    <text evidence="3">tRNA modification; 5-methoxycarbonylmethyl-2-thiouridine-tRNA biosynthesis.</text>
</comment>
<dbReference type="GO" id="GO:0005634">
    <property type="term" value="C:nucleus"/>
    <property type="evidence" value="ECO:0007669"/>
    <property type="project" value="UniProtKB-SubCell"/>
</dbReference>
<keyword evidence="7" id="KW-0819">tRNA processing</keyword>
<keyword evidence="6" id="KW-0963">Cytoplasm</keyword>
<evidence type="ECO:0000256" key="6">
    <source>
        <dbReference type="ARBA" id="ARBA00022490"/>
    </source>
</evidence>
<comment type="similarity">
    <text evidence="4">Belongs to the ELP5 family.</text>
</comment>
<evidence type="ECO:0000256" key="8">
    <source>
        <dbReference type="ARBA" id="ARBA00023242"/>
    </source>
</evidence>
<dbReference type="Proteomes" id="UP000285060">
    <property type="component" value="Unassembled WGS sequence"/>
</dbReference>
<evidence type="ECO:0000313" key="10">
    <source>
        <dbReference type="EMBL" id="RHY27413.1"/>
    </source>
</evidence>
<dbReference type="EMBL" id="QUSY01000777">
    <property type="protein sequence ID" value="RHY27413.1"/>
    <property type="molecule type" value="Genomic_DNA"/>
</dbReference>
<dbReference type="GO" id="GO:0002098">
    <property type="term" value="P:tRNA wobble uridine modification"/>
    <property type="evidence" value="ECO:0007669"/>
    <property type="project" value="InterPro"/>
</dbReference>
<feature type="compositionally biased region" description="Acidic residues" evidence="9">
    <location>
        <begin position="229"/>
        <end position="246"/>
    </location>
</feature>
<dbReference type="GO" id="GO:0005829">
    <property type="term" value="C:cytosol"/>
    <property type="evidence" value="ECO:0007669"/>
    <property type="project" value="TreeGrafter"/>
</dbReference>
<sequence>MSPTRVDLLDGISAVDAHFRLKCIPAALGEAVSNHGKAKTTSNFVLVEDRQGCAGAGRVMLQHIVDQLALSARTKHFVHVHLETDNGAPVDGTTSSHHHIHYAGDIGGWFAVDKTASLLERIRRDVEAQNGQTTDVTEYFEFFPRDDEMPSGTTRSLVMHTQQVAEQRAKAATQTQATDTPLGTLLSDLTFNLNVTRRDDDSRRQVVLPYQHQGNPPPHRGDMPLFYIDQDDPDWDDDDLDDDLDI</sequence>
<evidence type="ECO:0000256" key="4">
    <source>
        <dbReference type="ARBA" id="ARBA00009567"/>
    </source>
</evidence>
<keyword evidence="8" id="KW-0539">Nucleus</keyword>
<evidence type="ECO:0000256" key="7">
    <source>
        <dbReference type="ARBA" id="ARBA00022694"/>
    </source>
</evidence>
<evidence type="ECO:0000256" key="1">
    <source>
        <dbReference type="ARBA" id="ARBA00004123"/>
    </source>
</evidence>